<evidence type="ECO:0000313" key="4">
    <source>
        <dbReference type="Proteomes" id="UP001165488"/>
    </source>
</evidence>
<reference evidence="3" key="1">
    <citation type="submission" date="2022-03" db="EMBL/GenBank/DDBJ databases">
        <title>De novo assembled genomes of Belliella spp. (Cyclobacteriaceae) strains.</title>
        <authorList>
            <person name="Szabo A."/>
            <person name="Korponai K."/>
            <person name="Felfoldi T."/>
        </authorList>
    </citation>
    <scope>NUCLEOTIDE SEQUENCE</scope>
    <source>
        <strain evidence="3">DSM 107340</strain>
    </source>
</reference>
<dbReference type="Pfam" id="PF21832">
    <property type="entry name" value="DUF6892"/>
    <property type="match status" value="1"/>
</dbReference>
<sequence>MKINVKVQSGKLFINDTEIEFPVHRQKLEAIFGKPSRLYYNINWKCVWDHLGIYTDYGVWDKIYRIHFLQKPYPIEKENASRSFFEGTLSIDDKQITTEKVEQITWKKMVFRQFKYAETFEPFGFCFEFNYQYRKEIPADKYLIKTTEQPIVAFQDFKFKLLVIDELMYKQQILKPKFDLYEFAEWYKKRSIDIEEEGYEEIAEVTDFFERLPITTDQAAKVENLYQDAGNLIYGEIQRFWTGEDDQYDIINLADALQFPNLKKLTIFKAIEQEEKQQESINLLRENGIDVQFF</sequence>
<dbReference type="Proteomes" id="UP001165488">
    <property type="component" value="Unassembled WGS sequence"/>
</dbReference>
<accession>A0ABS9USV5</accession>
<protein>
    <submittedName>
        <fullName evidence="3">Uncharacterized protein</fullName>
    </submittedName>
</protein>
<comment type="caution">
    <text evidence="3">The sequence shown here is derived from an EMBL/GenBank/DDBJ whole genome shotgun (WGS) entry which is preliminary data.</text>
</comment>
<keyword evidence="4" id="KW-1185">Reference proteome</keyword>
<dbReference type="EMBL" id="JAKZGS010000019">
    <property type="protein sequence ID" value="MCH7399701.1"/>
    <property type="molecule type" value="Genomic_DNA"/>
</dbReference>
<dbReference type="RefSeq" id="WP_241276196.1">
    <property type="nucleotide sequence ID" value="NZ_JAKZGS010000019.1"/>
</dbReference>
<feature type="domain" description="DUF6892" evidence="1">
    <location>
        <begin position="152"/>
        <end position="291"/>
    </location>
</feature>
<dbReference type="InterPro" id="IPR054187">
    <property type="entry name" value="DUF6892"/>
</dbReference>
<proteinExistence type="predicted"/>
<dbReference type="InterPro" id="IPR056640">
    <property type="entry name" value="DUF7738"/>
</dbReference>
<evidence type="ECO:0000259" key="2">
    <source>
        <dbReference type="Pfam" id="PF24880"/>
    </source>
</evidence>
<organism evidence="3 4">
    <name type="scientific">Belliella calami</name>
    <dbReference type="NCBI Taxonomy" id="2923436"/>
    <lineage>
        <taxon>Bacteria</taxon>
        <taxon>Pseudomonadati</taxon>
        <taxon>Bacteroidota</taxon>
        <taxon>Cytophagia</taxon>
        <taxon>Cytophagales</taxon>
        <taxon>Cyclobacteriaceae</taxon>
        <taxon>Belliella</taxon>
    </lineage>
</organism>
<evidence type="ECO:0000313" key="3">
    <source>
        <dbReference type="EMBL" id="MCH7399701.1"/>
    </source>
</evidence>
<feature type="domain" description="DUF7738" evidence="2">
    <location>
        <begin position="5"/>
        <end position="101"/>
    </location>
</feature>
<dbReference type="Pfam" id="PF24880">
    <property type="entry name" value="DUF7738"/>
    <property type="match status" value="1"/>
</dbReference>
<evidence type="ECO:0000259" key="1">
    <source>
        <dbReference type="Pfam" id="PF21832"/>
    </source>
</evidence>
<gene>
    <name evidence="3" type="ORF">MM236_17020</name>
</gene>
<name>A0ABS9USV5_9BACT</name>